<evidence type="ECO:0000256" key="5">
    <source>
        <dbReference type="ARBA" id="ARBA00023012"/>
    </source>
</evidence>
<dbReference type="InterPro" id="IPR036097">
    <property type="entry name" value="HisK_dim/P_sf"/>
</dbReference>
<feature type="domain" description="Histidine kinase" evidence="6">
    <location>
        <begin position="181"/>
        <end position="372"/>
    </location>
</feature>
<dbReference type="PROSITE" id="PS50109">
    <property type="entry name" value="HIS_KIN"/>
    <property type="match status" value="1"/>
</dbReference>
<dbReference type="PANTHER" id="PTHR43711">
    <property type="entry name" value="TWO-COMPONENT HISTIDINE KINASE"/>
    <property type="match status" value="1"/>
</dbReference>
<dbReference type="Gene3D" id="1.10.287.130">
    <property type="match status" value="1"/>
</dbReference>
<dbReference type="InterPro" id="IPR003018">
    <property type="entry name" value="GAF"/>
</dbReference>
<keyword evidence="5" id="KW-0902">Two-component regulatory system</keyword>
<dbReference type="InterPro" id="IPR003594">
    <property type="entry name" value="HATPase_dom"/>
</dbReference>
<dbReference type="Pfam" id="PF01590">
    <property type="entry name" value="GAF"/>
    <property type="match status" value="1"/>
</dbReference>
<sequence>MPSDTDPPDPFKSLLQLTASELSHEERLRRSIDVGREFLGVDNGVLSYTGDGRYEVVETNIESGPYAREGVVDLGGTWCRHVVETGEPLAFVDATATEYRDDVAVDTTGLSCYVGAELTVDGETYGTLCFSDDEPRSDPISDAERDFVTVLAEWVSAELERQKHYAELRAQNDRLDEFAEIVAHDLRNPLAGAIGFTELAQDAATGRVAEFLSRVRGSLDRMESMIAECLILAKEGADVGERTRVELEPLVEAAWETVRTRDATLSVDVAPGATVVADEMRLQRLFENLFRNSVEHCGPGVSVTVTGDDDGFAVADDGPGLPEDVEAALTAADTTNVKSFGLGLLVVLRVVSGHGWDLAVESDGDGARFAVSNLNAAERVPRGPADD</sequence>
<dbReference type="SUPFAM" id="SSF47384">
    <property type="entry name" value="Homodimeric domain of signal transducing histidine kinase"/>
    <property type="match status" value="1"/>
</dbReference>
<dbReference type="SMART" id="SM00388">
    <property type="entry name" value="HisKA"/>
    <property type="match status" value="1"/>
</dbReference>
<dbReference type="GO" id="GO:0000155">
    <property type="term" value="F:phosphorelay sensor kinase activity"/>
    <property type="evidence" value="ECO:0007669"/>
    <property type="project" value="InterPro"/>
</dbReference>
<evidence type="ECO:0000256" key="2">
    <source>
        <dbReference type="ARBA" id="ARBA00012438"/>
    </source>
</evidence>
<dbReference type="Pfam" id="PF02518">
    <property type="entry name" value="HATPase_c"/>
    <property type="match status" value="1"/>
</dbReference>
<dbReference type="Pfam" id="PF00512">
    <property type="entry name" value="HisKA"/>
    <property type="match status" value="1"/>
</dbReference>
<dbReference type="CDD" id="cd00082">
    <property type="entry name" value="HisKA"/>
    <property type="match status" value="1"/>
</dbReference>
<dbReference type="InterPro" id="IPR050736">
    <property type="entry name" value="Sensor_HK_Regulatory"/>
</dbReference>
<proteinExistence type="predicted"/>
<dbReference type="SMART" id="SM00065">
    <property type="entry name" value="GAF"/>
    <property type="match status" value="1"/>
</dbReference>
<evidence type="ECO:0000256" key="1">
    <source>
        <dbReference type="ARBA" id="ARBA00000085"/>
    </source>
</evidence>
<accession>M0EHH4</accession>
<evidence type="ECO:0000256" key="4">
    <source>
        <dbReference type="ARBA" id="ARBA00022777"/>
    </source>
</evidence>
<dbReference type="SUPFAM" id="SSF55781">
    <property type="entry name" value="GAF domain-like"/>
    <property type="match status" value="1"/>
</dbReference>
<keyword evidence="3" id="KW-0808">Transferase</keyword>
<organism evidence="7 8">
    <name type="scientific">Halorubrum coriense DSM 10284</name>
    <dbReference type="NCBI Taxonomy" id="1227466"/>
    <lineage>
        <taxon>Archaea</taxon>
        <taxon>Methanobacteriati</taxon>
        <taxon>Methanobacteriota</taxon>
        <taxon>Stenosarchaea group</taxon>
        <taxon>Halobacteria</taxon>
        <taxon>Halobacteriales</taxon>
        <taxon>Haloferacaceae</taxon>
        <taxon>Halorubrum</taxon>
    </lineage>
</organism>
<dbReference type="PATRIC" id="fig|1227466.3.peg.1956"/>
<dbReference type="Proteomes" id="UP000011509">
    <property type="component" value="Unassembled WGS sequence"/>
</dbReference>
<dbReference type="InterPro" id="IPR003661">
    <property type="entry name" value="HisK_dim/P_dom"/>
</dbReference>
<keyword evidence="4 7" id="KW-0418">Kinase</keyword>
<evidence type="ECO:0000256" key="3">
    <source>
        <dbReference type="ARBA" id="ARBA00022679"/>
    </source>
</evidence>
<dbReference type="InterPro" id="IPR029016">
    <property type="entry name" value="GAF-like_dom_sf"/>
</dbReference>
<protein>
    <recommendedName>
        <fullName evidence="2">histidine kinase</fullName>
        <ecNumber evidence="2">2.7.13.3</ecNumber>
    </recommendedName>
</protein>
<dbReference type="EMBL" id="AOJL01000036">
    <property type="protein sequence ID" value="ELZ47205.1"/>
    <property type="molecule type" value="Genomic_DNA"/>
</dbReference>
<dbReference type="InterPro" id="IPR005467">
    <property type="entry name" value="His_kinase_dom"/>
</dbReference>
<keyword evidence="8" id="KW-1185">Reference proteome</keyword>
<dbReference type="SMART" id="SM00387">
    <property type="entry name" value="HATPase_c"/>
    <property type="match status" value="1"/>
</dbReference>
<evidence type="ECO:0000259" key="6">
    <source>
        <dbReference type="PROSITE" id="PS50109"/>
    </source>
</evidence>
<dbReference type="RefSeq" id="WP_006113480.1">
    <property type="nucleotide sequence ID" value="NZ_AOJL01000036.1"/>
</dbReference>
<dbReference type="STRING" id="1227466.C464_09757"/>
<name>M0EHH4_9EURY</name>
<evidence type="ECO:0000313" key="7">
    <source>
        <dbReference type="EMBL" id="ELZ47205.1"/>
    </source>
</evidence>
<gene>
    <name evidence="7" type="ORF">C464_09757</name>
</gene>
<comment type="catalytic activity">
    <reaction evidence="1">
        <text>ATP + protein L-histidine = ADP + protein N-phospho-L-histidine.</text>
        <dbReference type="EC" id="2.7.13.3"/>
    </reaction>
</comment>
<dbReference type="SUPFAM" id="SSF55874">
    <property type="entry name" value="ATPase domain of HSP90 chaperone/DNA topoisomerase II/histidine kinase"/>
    <property type="match status" value="1"/>
</dbReference>
<dbReference type="AlphaFoldDB" id="M0EHH4"/>
<evidence type="ECO:0000313" key="8">
    <source>
        <dbReference type="Proteomes" id="UP000011509"/>
    </source>
</evidence>
<dbReference type="Gene3D" id="3.30.565.10">
    <property type="entry name" value="Histidine kinase-like ATPase, C-terminal domain"/>
    <property type="match status" value="1"/>
</dbReference>
<comment type="caution">
    <text evidence="7">The sequence shown here is derived from an EMBL/GenBank/DDBJ whole genome shotgun (WGS) entry which is preliminary data.</text>
</comment>
<dbReference type="Gene3D" id="3.30.450.40">
    <property type="match status" value="1"/>
</dbReference>
<dbReference type="InterPro" id="IPR036890">
    <property type="entry name" value="HATPase_C_sf"/>
</dbReference>
<dbReference type="PANTHER" id="PTHR43711:SF1">
    <property type="entry name" value="HISTIDINE KINASE 1"/>
    <property type="match status" value="1"/>
</dbReference>
<dbReference type="EC" id="2.7.13.3" evidence="2"/>
<reference evidence="7 8" key="1">
    <citation type="journal article" date="2014" name="PLoS Genet.">
        <title>Phylogenetically driven sequencing of extremely halophilic archaea reveals strategies for static and dynamic osmo-response.</title>
        <authorList>
            <person name="Becker E.A."/>
            <person name="Seitzer P.M."/>
            <person name="Tritt A."/>
            <person name="Larsen D."/>
            <person name="Krusor M."/>
            <person name="Yao A.I."/>
            <person name="Wu D."/>
            <person name="Madern D."/>
            <person name="Eisen J.A."/>
            <person name="Darling A.E."/>
            <person name="Facciotti M.T."/>
        </authorList>
    </citation>
    <scope>NUCLEOTIDE SEQUENCE [LARGE SCALE GENOMIC DNA]</scope>
    <source>
        <strain evidence="7 8">DSM 10284</strain>
    </source>
</reference>